<evidence type="ECO:0000256" key="3">
    <source>
        <dbReference type="ARBA" id="ARBA00023125"/>
    </source>
</evidence>
<proteinExistence type="inferred from homology"/>
<keyword evidence="2" id="KW-0680">Restriction system</keyword>
<dbReference type="PANTHER" id="PTHR30408:SF12">
    <property type="entry name" value="TYPE I RESTRICTION ENZYME MJAVIII SPECIFICITY SUBUNIT"/>
    <property type="match status" value="1"/>
</dbReference>
<protein>
    <submittedName>
        <fullName evidence="6">Restriction endonuclease subunit S</fullName>
        <ecNumber evidence="6">3.1.21.-</ecNumber>
    </submittedName>
</protein>
<sequence length="480" mass="53483">MNDKLSRVNAEFQDDGTPKNSATESIQHSKTSTQHSCATHALVPKLRFDEFNAVYSSYHLGDTITHKGGTALESFVEENGTHKFISIGSYSKDGKFIDNQQRISLNAKSESRLLEKNDLVMVLNDKTKTGDIIGSTILIDSSDSYIYNQRSERIITNKELLSPLYAWFLLNSPKQRKNVFSVSQGGTQIYVNFPAVKSLKIHLPALPEQEKIAAFLTAVDQRAEQLQRKKTLLQSYKKACMQRLFSNAECGMMSDEFQHDETPTSATEPIHHSKLSTQHSLRFRQDNGEPYSDWEEKKLGEIATFSKGKGISKNDVSEEGTTKCIRYGELYTVYTETISTVFSSTTLPANELVMSRANDVIIPASGETHIDIATASCVIDEGIALGGDLNIIRSNVNGVFLAYYLNNAMKHKIAGLAQGSSVIHLYASQLKDLKLQVPTKGEQTKIANFLSSIDTKIEQVTHQLTQTLTFKKGLLQQMFT</sequence>
<evidence type="ECO:0000259" key="5">
    <source>
        <dbReference type="Pfam" id="PF01420"/>
    </source>
</evidence>
<comment type="caution">
    <text evidence="6">The sequence shown here is derived from an EMBL/GenBank/DDBJ whole genome shotgun (WGS) entry which is preliminary data.</text>
</comment>
<dbReference type="InterPro" id="IPR052021">
    <property type="entry name" value="Type-I_RS_S_subunit"/>
</dbReference>
<feature type="region of interest" description="Disordered" evidence="4">
    <location>
        <begin position="258"/>
        <end position="277"/>
    </location>
</feature>
<keyword evidence="6" id="KW-0378">Hydrolase</keyword>
<evidence type="ECO:0000256" key="2">
    <source>
        <dbReference type="ARBA" id="ARBA00022747"/>
    </source>
</evidence>
<keyword evidence="6" id="KW-0255">Endonuclease</keyword>
<organism evidence="6 7">
    <name type="scientific">Rubritalea tangerina</name>
    <dbReference type="NCBI Taxonomy" id="430798"/>
    <lineage>
        <taxon>Bacteria</taxon>
        <taxon>Pseudomonadati</taxon>
        <taxon>Verrucomicrobiota</taxon>
        <taxon>Verrucomicrobiia</taxon>
        <taxon>Verrucomicrobiales</taxon>
        <taxon>Rubritaleaceae</taxon>
        <taxon>Rubritalea</taxon>
    </lineage>
</organism>
<keyword evidence="7" id="KW-1185">Reference proteome</keyword>
<evidence type="ECO:0000313" key="6">
    <source>
        <dbReference type="EMBL" id="MFD2157894.1"/>
    </source>
</evidence>
<dbReference type="Gene3D" id="1.10.287.1120">
    <property type="entry name" value="Bipartite methylase S protein"/>
    <property type="match status" value="1"/>
</dbReference>
<evidence type="ECO:0000256" key="1">
    <source>
        <dbReference type="ARBA" id="ARBA00010923"/>
    </source>
</evidence>
<reference evidence="7" key="1">
    <citation type="journal article" date="2019" name="Int. J. Syst. Evol. Microbiol.">
        <title>The Global Catalogue of Microorganisms (GCM) 10K type strain sequencing project: providing services to taxonomists for standard genome sequencing and annotation.</title>
        <authorList>
            <consortium name="The Broad Institute Genomics Platform"/>
            <consortium name="The Broad Institute Genome Sequencing Center for Infectious Disease"/>
            <person name="Wu L."/>
            <person name="Ma J."/>
        </authorList>
    </citation>
    <scope>NUCLEOTIDE SEQUENCE [LARGE SCALE GENOMIC DNA]</scope>
    <source>
        <strain evidence="7">CCUG 57942</strain>
    </source>
</reference>
<dbReference type="InterPro" id="IPR000055">
    <property type="entry name" value="Restrct_endonuc_typeI_TRD"/>
</dbReference>
<feature type="domain" description="Type I restriction modification DNA specificity" evidence="5">
    <location>
        <begin position="59"/>
        <end position="231"/>
    </location>
</feature>
<evidence type="ECO:0000313" key="7">
    <source>
        <dbReference type="Proteomes" id="UP001597389"/>
    </source>
</evidence>
<feature type="domain" description="Type I restriction modification DNA specificity" evidence="5">
    <location>
        <begin position="292"/>
        <end position="466"/>
    </location>
</feature>
<dbReference type="RefSeq" id="WP_377090101.1">
    <property type="nucleotide sequence ID" value="NZ_JBHSJL010000014.1"/>
</dbReference>
<accession>A0ABW4Z7G0</accession>
<dbReference type="Gene3D" id="3.90.220.20">
    <property type="entry name" value="DNA methylase specificity domains"/>
    <property type="match status" value="2"/>
</dbReference>
<dbReference type="InterPro" id="IPR044946">
    <property type="entry name" value="Restrct_endonuc_typeI_TRD_sf"/>
</dbReference>
<dbReference type="PANTHER" id="PTHR30408">
    <property type="entry name" value="TYPE-1 RESTRICTION ENZYME ECOKI SPECIFICITY PROTEIN"/>
    <property type="match status" value="1"/>
</dbReference>
<dbReference type="Pfam" id="PF01420">
    <property type="entry name" value="Methylase_S"/>
    <property type="match status" value="2"/>
</dbReference>
<dbReference type="EC" id="3.1.21.-" evidence="6"/>
<gene>
    <name evidence="6" type="ORF">ACFSW8_03160</name>
</gene>
<dbReference type="Proteomes" id="UP001597389">
    <property type="component" value="Unassembled WGS sequence"/>
</dbReference>
<dbReference type="GO" id="GO:0004519">
    <property type="term" value="F:endonuclease activity"/>
    <property type="evidence" value="ECO:0007669"/>
    <property type="project" value="UniProtKB-KW"/>
</dbReference>
<dbReference type="GO" id="GO:0016787">
    <property type="term" value="F:hydrolase activity"/>
    <property type="evidence" value="ECO:0007669"/>
    <property type="project" value="UniProtKB-KW"/>
</dbReference>
<feature type="region of interest" description="Disordered" evidence="4">
    <location>
        <begin position="1"/>
        <end position="33"/>
    </location>
</feature>
<feature type="compositionally biased region" description="Polar residues" evidence="4">
    <location>
        <begin position="18"/>
        <end position="33"/>
    </location>
</feature>
<evidence type="ECO:0000256" key="4">
    <source>
        <dbReference type="SAM" id="MobiDB-lite"/>
    </source>
</evidence>
<comment type="similarity">
    <text evidence="1">Belongs to the type-I restriction system S methylase family.</text>
</comment>
<name>A0ABW4Z7G0_9BACT</name>
<dbReference type="SUPFAM" id="SSF116734">
    <property type="entry name" value="DNA methylase specificity domain"/>
    <property type="match status" value="2"/>
</dbReference>
<keyword evidence="6" id="KW-0540">Nuclease</keyword>
<dbReference type="EMBL" id="JBHUJB010000015">
    <property type="protein sequence ID" value="MFD2157894.1"/>
    <property type="molecule type" value="Genomic_DNA"/>
</dbReference>
<keyword evidence="3" id="KW-0238">DNA-binding</keyword>